<dbReference type="RefSeq" id="WP_191942674.1">
    <property type="nucleotide sequence ID" value="NZ_JACYNP010000001.1"/>
</dbReference>
<name>A0ABR9A2B2_9PSED</name>
<feature type="compositionally biased region" description="Basic and acidic residues" evidence="1">
    <location>
        <begin position="193"/>
        <end position="202"/>
    </location>
</feature>
<protein>
    <submittedName>
        <fullName evidence="2">Uncharacterized protein</fullName>
    </submittedName>
</protein>
<reference evidence="2 3" key="1">
    <citation type="journal article" date="2020" name="FEMS Microbiol. Ecol.">
        <title>Temporal dynamics of bacterial communities during seed development and maturation.</title>
        <authorList>
            <person name="Chesneau G."/>
            <person name="Torres-Cortes G."/>
            <person name="Briand M."/>
            <person name="Darrasse A."/>
            <person name="Preveaux A."/>
            <person name="Marais C."/>
            <person name="Jacques M.A."/>
            <person name="Shade A."/>
            <person name="Barret M."/>
        </authorList>
    </citation>
    <scope>NUCLEOTIDE SEQUENCE [LARGE SCALE GENOMIC DNA]</scope>
    <source>
        <strain evidence="2 3">CFBP13723</strain>
    </source>
</reference>
<sequence length="217" mass="24193">MSREELAAYATQQKHLILFDGYQNGKGKHDSEQPDTTDPKLLERARRATEYVNSASKGYSDAKNPFAGLSRDDLVLIAYDDRGGYTVNERLAAWRGSADLEYKWASAAVARSQLESSATGKVPVFLREVLDYYKALPMIEKVQDRYPRNYEAEMEARIAEEVARTPDNQDKLLTADMNLFDILAAALVPKDKRLNAGDRSNEKPTPAQTPAEADSSA</sequence>
<feature type="region of interest" description="Disordered" evidence="1">
    <location>
        <begin position="193"/>
        <end position="217"/>
    </location>
</feature>
<comment type="caution">
    <text evidence="2">The sequence shown here is derived from an EMBL/GenBank/DDBJ whole genome shotgun (WGS) entry which is preliminary data.</text>
</comment>
<proteinExistence type="predicted"/>
<feature type="region of interest" description="Disordered" evidence="1">
    <location>
        <begin position="21"/>
        <end position="40"/>
    </location>
</feature>
<keyword evidence="3" id="KW-1185">Reference proteome</keyword>
<dbReference type="EMBL" id="JACYNP010000001">
    <property type="protein sequence ID" value="MBD8119673.1"/>
    <property type="molecule type" value="Genomic_DNA"/>
</dbReference>
<evidence type="ECO:0000313" key="3">
    <source>
        <dbReference type="Proteomes" id="UP000625247"/>
    </source>
</evidence>
<gene>
    <name evidence="2" type="ORF">IFT62_00435</name>
</gene>
<dbReference type="Proteomes" id="UP000625247">
    <property type="component" value="Unassembled WGS sequence"/>
</dbReference>
<evidence type="ECO:0000313" key="2">
    <source>
        <dbReference type="EMBL" id="MBD8119673.1"/>
    </source>
</evidence>
<feature type="compositionally biased region" description="Basic and acidic residues" evidence="1">
    <location>
        <begin position="27"/>
        <end position="40"/>
    </location>
</feature>
<organism evidence="2 3">
    <name type="scientific">Pseudomonas lutea</name>
    <dbReference type="NCBI Taxonomy" id="243924"/>
    <lineage>
        <taxon>Bacteria</taxon>
        <taxon>Pseudomonadati</taxon>
        <taxon>Pseudomonadota</taxon>
        <taxon>Gammaproteobacteria</taxon>
        <taxon>Pseudomonadales</taxon>
        <taxon>Pseudomonadaceae</taxon>
        <taxon>Pseudomonas</taxon>
    </lineage>
</organism>
<evidence type="ECO:0000256" key="1">
    <source>
        <dbReference type="SAM" id="MobiDB-lite"/>
    </source>
</evidence>
<accession>A0ABR9A2B2</accession>